<dbReference type="Proteomes" id="UP000231553">
    <property type="component" value="Unassembled WGS sequence"/>
</dbReference>
<reference evidence="3 4" key="1">
    <citation type="journal article" date="2018" name="Int. J. Syst. Evol. Microbiol.">
        <title>Pseudooceanicola lipolyticus sp. nov., a marine alphaproteobacterium, reclassification of Oceanicola flagellatus as Pseudooceanicola flagellatus comb. nov. and emended description of the genus Pseudooceanicola.</title>
        <authorList>
            <person name="Huang M.-M."/>
            <person name="Guo L.-L."/>
            <person name="Wu Y.-H."/>
            <person name="Lai Q.-L."/>
            <person name="Shao Z.-Z."/>
            <person name="Wang C.-S."/>
            <person name="Wu M."/>
            <person name="Xu X.-W."/>
        </authorList>
    </citation>
    <scope>NUCLEOTIDE SEQUENCE [LARGE SCALE GENOMIC DNA]</scope>
    <source>
        <strain evidence="3 4">157</strain>
    </source>
</reference>
<dbReference type="InterPro" id="IPR003675">
    <property type="entry name" value="Rce1/LyrA-like_dom"/>
</dbReference>
<keyword evidence="1" id="KW-1133">Transmembrane helix</keyword>
<feature type="domain" description="CAAX prenyl protease 2/Lysostaphin resistance protein A-like" evidence="2">
    <location>
        <begin position="151"/>
        <end position="247"/>
    </location>
</feature>
<proteinExistence type="predicted"/>
<feature type="transmembrane region" description="Helical" evidence="1">
    <location>
        <begin position="250"/>
        <end position="271"/>
    </location>
</feature>
<accession>A0A2M8J0M2</accession>
<feature type="transmembrane region" description="Helical" evidence="1">
    <location>
        <begin position="183"/>
        <end position="203"/>
    </location>
</feature>
<organism evidence="3 4">
    <name type="scientific">Pseudooceanicola lipolyticus</name>
    <dbReference type="NCBI Taxonomy" id="2029104"/>
    <lineage>
        <taxon>Bacteria</taxon>
        <taxon>Pseudomonadati</taxon>
        <taxon>Pseudomonadota</taxon>
        <taxon>Alphaproteobacteria</taxon>
        <taxon>Rhodobacterales</taxon>
        <taxon>Paracoccaceae</taxon>
        <taxon>Pseudooceanicola</taxon>
    </lineage>
</organism>
<sequence length="301" mass="32440">MPGRDHAYAAHESLVAPSRRLPQLWRLLAGLVLVAVILFTVSTTLTSVARMLAPELFRSGLRGPGAIGTTPASLLVLLYGFAILTGATLLAARLLQDRAPLSLIGDPGLALRQFWRVLRVLVLLAVLVLMLPPYDMGLELERNLDMRTWLALLPLSLGAVLVQTSSEELLFRGYIQQSLAARFSSPLIWMGVPALLFGLGHYTPAVAGANAPLILIWAVLFGLLTADLTARAGTLGPAIALHFVNNLSPLLLIAVPGSMSGLSLAVAPYAMSDTEEMRIWLVIDFALMLVSWLAARLAIRR</sequence>
<dbReference type="AlphaFoldDB" id="A0A2M8J0M2"/>
<keyword evidence="1" id="KW-0812">Transmembrane</keyword>
<protein>
    <submittedName>
        <fullName evidence="3">CPBP family intramembrane metalloprotease domain-containing protein</fullName>
    </submittedName>
</protein>
<dbReference type="PANTHER" id="PTHR36435:SF1">
    <property type="entry name" value="CAAX AMINO TERMINAL PROTEASE FAMILY PROTEIN"/>
    <property type="match status" value="1"/>
</dbReference>
<feature type="transmembrane region" description="Helical" evidence="1">
    <location>
        <begin position="146"/>
        <end position="162"/>
    </location>
</feature>
<keyword evidence="3" id="KW-0482">Metalloprotease</keyword>
<evidence type="ECO:0000256" key="1">
    <source>
        <dbReference type="SAM" id="Phobius"/>
    </source>
</evidence>
<evidence type="ECO:0000313" key="4">
    <source>
        <dbReference type="Proteomes" id="UP000231553"/>
    </source>
</evidence>
<keyword evidence="4" id="KW-1185">Reference proteome</keyword>
<gene>
    <name evidence="3" type="ORF">CVM52_12460</name>
</gene>
<dbReference type="GO" id="GO:0004175">
    <property type="term" value="F:endopeptidase activity"/>
    <property type="evidence" value="ECO:0007669"/>
    <property type="project" value="UniProtKB-ARBA"/>
</dbReference>
<dbReference type="GO" id="GO:0008237">
    <property type="term" value="F:metallopeptidase activity"/>
    <property type="evidence" value="ECO:0007669"/>
    <property type="project" value="UniProtKB-KW"/>
</dbReference>
<dbReference type="Pfam" id="PF02517">
    <property type="entry name" value="Rce1-like"/>
    <property type="match status" value="1"/>
</dbReference>
<name>A0A2M8J0M2_9RHOB</name>
<comment type="caution">
    <text evidence="3">The sequence shown here is derived from an EMBL/GenBank/DDBJ whole genome shotgun (WGS) entry which is preliminary data.</text>
</comment>
<feature type="transmembrane region" description="Helical" evidence="1">
    <location>
        <begin position="72"/>
        <end position="95"/>
    </location>
</feature>
<feature type="transmembrane region" description="Helical" evidence="1">
    <location>
        <begin position="27"/>
        <end position="52"/>
    </location>
</feature>
<dbReference type="OrthoDB" id="7171777at2"/>
<evidence type="ECO:0000259" key="2">
    <source>
        <dbReference type="Pfam" id="PF02517"/>
    </source>
</evidence>
<dbReference type="GO" id="GO:0080120">
    <property type="term" value="P:CAAX-box protein maturation"/>
    <property type="evidence" value="ECO:0007669"/>
    <property type="project" value="UniProtKB-ARBA"/>
</dbReference>
<dbReference type="PANTHER" id="PTHR36435">
    <property type="entry name" value="SLR1288 PROTEIN"/>
    <property type="match status" value="1"/>
</dbReference>
<evidence type="ECO:0000313" key="3">
    <source>
        <dbReference type="EMBL" id="PJE36337.1"/>
    </source>
</evidence>
<feature type="transmembrane region" description="Helical" evidence="1">
    <location>
        <begin position="116"/>
        <end position="134"/>
    </location>
</feature>
<dbReference type="EMBL" id="PGTB01000046">
    <property type="protein sequence ID" value="PJE36337.1"/>
    <property type="molecule type" value="Genomic_DNA"/>
</dbReference>
<dbReference type="InterPro" id="IPR052710">
    <property type="entry name" value="CAAX_protease"/>
</dbReference>
<dbReference type="RefSeq" id="WP_100162823.1">
    <property type="nucleotide sequence ID" value="NZ_PGTB01000046.1"/>
</dbReference>
<keyword evidence="3" id="KW-0378">Hydrolase</keyword>
<feature type="transmembrane region" description="Helical" evidence="1">
    <location>
        <begin position="277"/>
        <end position="299"/>
    </location>
</feature>
<dbReference type="GO" id="GO:0006508">
    <property type="term" value="P:proteolysis"/>
    <property type="evidence" value="ECO:0007669"/>
    <property type="project" value="UniProtKB-KW"/>
</dbReference>
<keyword evidence="1" id="KW-0472">Membrane</keyword>
<keyword evidence="3" id="KW-0645">Protease</keyword>
<feature type="transmembrane region" description="Helical" evidence="1">
    <location>
        <begin position="209"/>
        <end position="230"/>
    </location>
</feature>